<dbReference type="AlphaFoldDB" id="A0A7Y9IUJ4"/>
<organism evidence="1 2">
    <name type="scientific">Pigmentiphaga litoralis</name>
    <dbReference type="NCBI Taxonomy" id="516702"/>
    <lineage>
        <taxon>Bacteria</taxon>
        <taxon>Pseudomonadati</taxon>
        <taxon>Pseudomonadota</taxon>
        <taxon>Betaproteobacteria</taxon>
        <taxon>Burkholderiales</taxon>
        <taxon>Alcaligenaceae</taxon>
        <taxon>Pigmentiphaga</taxon>
    </lineage>
</organism>
<dbReference type="Proteomes" id="UP000542125">
    <property type="component" value="Unassembled WGS sequence"/>
</dbReference>
<gene>
    <name evidence="1" type="ORF">FHW18_002607</name>
</gene>
<protein>
    <submittedName>
        <fullName evidence="1">Uncharacterized protein</fullName>
    </submittedName>
</protein>
<proteinExistence type="predicted"/>
<sequence>MTRDRIVMHGDYDLAPSAELLPDNTYGAQLLLSRYRGVDETRTQRFASFGAFPTEREAIDHAIAYGVDMIDGRKGGLEI</sequence>
<name>A0A7Y9IUJ4_9BURK</name>
<keyword evidence="2" id="KW-1185">Reference proteome</keyword>
<evidence type="ECO:0000313" key="1">
    <source>
        <dbReference type="EMBL" id="NYE83336.1"/>
    </source>
</evidence>
<evidence type="ECO:0000313" key="2">
    <source>
        <dbReference type="Proteomes" id="UP000542125"/>
    </source>
</evidence>
<dbReference type="RefSeq" id="WP_179586903.1">
    <property type="nucleotide sequence ID" value="NZ_JACBYR010000001.1"/>
</dbReference>
<accession>A0A7Y9IUJ4</accession>
<dbReference type="EMBL" id="JACBYR010000001">
    <property type="protein sequence ID" value="NYE83336.1"/>
    <property type="molecule type" value="Genomic_DNA"/>
</dbReference>
<comment type="caution">
    <text evidence="1">The sequence shown here is derived from an EMBL/GenBank/DDBJ whole genome shotgun (WGS) entry which is preliminary data.</text>
</comment>
<reference evidence="1 2" key="1">
    <citation type="submission" date="2020-07" db="EMBL/GenBank/DDBJ databases">
        <title>Genomic Encyclopedia of Type Strains, Phase IV (KMG-V): Genome sequencing to study the core and pangenomes of soil and plant-associated prokaryotes.</title>
        <authorList>
            <person name="Whitman W."/>
        </authorList>
    </citation>
    <scope>NUCLEOTIDE SEQUENCE [LARGE SCALE GENOMIC DNA]</scope>
    <source>
        <strain evidence="1 2">SAS40</strain>
    </source>
</reference>